<dbReference type="EMBL" id="BLQM01000407">
    <property type="protein sequence ID" value="GMH88152.1"/>
    <property type="molecule type" value="Genomic_DNA"/>
</dbReference>
<evidence type="ECO:0000256" key="3">
    <source>
        <dbReference type="ARBA" id="ARBA00022490"/>
    </source>
</evidence>
<sequence length="177" mass="19715">MESKCDSSDDECEAKRTSQHEEKGTGGASVDPSEIIRLTTEYFYEEDDLSDTICSYITSSSNLEPFRVAFSNATSTSSPPEFSLECHSIYTDYLNLMESTLSSFISTLNLSMSEYISLLSQTSGESGLESGETIATGFTTLTKFENYVEMVRMYIEMGVEPMFVPPLVGEDGRFEFE</sequence>
<reference evidence="9" key="1">
    <citation type="journal article" date="2023" name="Commun. Biol.">
        <title>Genome analysis of Parmales, the sister group of diatoms, reveals the evolutionary specialization of diatoms from phago-mixotrophs to photoautotrophs.</title>
        <authorList>
            <person name="Ban H."/>
            <person name="Sato S."/>
            <person name="Yoshikawa S."/>
            <person name="Yamada K."/>
            <person name="Nakamura Y."/>
            <person name="Ichinomiya M."/>
            <person name="Sato N."/>
            <person name="Blanc-Mathieu R."/>
            <person name="Endo H."/>
            <person name="Kuwata A."/>
            <person name="Ogata H."/>
        </authorList>
    </citation>
    <scope>NUCLEOTIDE SEQUENCE [LARGE SCALE GENOMIC DNA]</scope>
</reference>
<feature type="domain" description="BART" evidence="7">
    <location>
        <begin position="80"/>
        <end position="152"/>
    </location>
</feature>
<evidence type="ECO:0000256" key="6">
    <source>
        <dbReference type="SAM" id="MobiDB-lite"/>
    </source>
</evidence>
<dbReference type="Proteomes" id="UP001162640">
    <property type="component" value="Unassembled WGS sequence"/>
</dbReference>
<dbReference type="InterPro" id="IPR023379">
    <property type="entry name" value="BART_dom"/>
</dbReference>
<feature type="compositionally biased region" description="Basic and acidic residues" evidence="6">
    <location>
        <begin position="1"/>
        <end position="24"/>
    </location>
</feature>
<evidence type="ECO:0000256" key="2">
    <source>
        <dbReference type="ARBA" id="ARBA00004496"/>
    </source>
</evidence>
<evidence type="ECO:0000256" key="4">
    <source>
        <dbReference type="ARBA" id="ARBA00023069"/>
    </source>
</evidence>
<accession>A0A9W7BCZ0</accession>
<gene>
    <name evidence="8" type="ORF">TL16_g11071</name>
</gene>
<comment type="caution">
    <text evidence="8">The sequence shown here is derived from an EMBL/GenBank/DDBJ whole genome shotgun (WGS) entry which is preliminary data.</text>
</comment>
<dbReference type="Pfam" id="PF11527">
    <property type="entry name" value="ARL2_Bind_BART"/>
    <property type="match status" value="1"/>
</dbReference>
<keyword evidence="4" id="KW-0969">Cilium</keyword>
<feature type="region of interest" description="Disordered" evidence="6">
    <location>
        <begin position="1"/>
        <end position="31"/>
    </location>
</feature>
<dbReference type="GO" id="GO:0005929">
    <property type="term" value="C:cilium"/>
    <property type="evidence" value="ECO:0007669"/>
    <property type="project" value="UniProtKB-SubCell"/>
</dbReference>
<dbReference type="InterPro" id="IPR042541">
    <property type="entry name" value="BART_sf"/>
</dbReference>
<evidence type="ECO:0000259" key="7">
    <source>
        <dbReference type="Pfam" id="PF11527"/>
    </source>
</evidence>
<dbReference type="AlphaFoldDB" id="A0A9W7BCZ0"/>
<keyword evidence="5" id="KW-0966">Cell projection</keyword>
<evidence type="ECO:0000256" key="5">
    <source>
        <dbReference type="ARBA" id="ARBA00023273"/>
    </source>
</evidence>
<evidence type="ECO:0000313" key="9">
    <source>
        <dbReference type="Proteomes" id="UP001162640"/>
    </source>
</evidence>
<keyword evidence="3" id="KW-0963">Cytoplasm</keyword>
<organism evidence="8 9">
    <name type="scientific">Triparma laevis f. inornata</name>
    <dbReference type="NCBI Taxonomy" id="1714386"/>
    <lineage>
        <taxon>Eukaryota</taxon>
        <taxon>Sar</taxon>
        <taxon>Stramenopiles</taxon>
        <taxon>Ochrophyta</taxon>
        <taxon>Bolidophyceae</taxon>
        <taxon>Parmales</taxon>
        <taxon>Triparmaceae</taxon>
        <taxon>Triparma</taxon>
    </lineage>
</organism>
<dbReference type="Gene3D" id="1.20.1520.10">
    <property type="entry name" value="ADP-ribosylation factor-like 2-binding protein, domain"/>
    <property type="match status" value="1"/>
</dbReference>
<evidence type="ECO:0000256" key="1">
    <source>
        <dbReference type="ARBA" id="ARBA00004138"/>
    </source>
</evidence>
<proteinExistence type="predicted"/>
<dbReference type="GO" id="GO:0005737">
    <property type="term" value="C:cytoplasm"/>
    <property type="evidence" value="ECO:0007669"/>
    <property type="project" value="UniProtKB-SubCell"/>
</dbReference>
<protein>
    <recommendedName>
        <fullName evidence="7">BART domain-containing protein</fullName>
    </recommendedName>
</protein>
<comment type="subcellular location">
    <subcellularLocation>
        <location evidence="1">Cell projection</location>
        <location evidence="1">Cilium</location>
    </subcellularLocation>
    <subcellularLocation>
        <location evidence="2">Cytoplasm</location>
    </subcellularLocation>
</comment>
<name>A0A9W7BCZ0_9STRA</name>
<evidence type="ECO:0000313" key="8">
    <source>
        <dbReference type="EMBL" id="GMH88152.1"/>
    </source>
</evidence>